<dbReference type="eggNOG" id="COG1359">
    <property type="taxonomic scope" value="Bacteria"/>
</dbReference>
<dbReference type="HOGENOM" id="CLU_131496_13_1_0"/>
<keyword evidence="2" id="KW-0560">Oxidoreductase</keyword>
<dbReference type="OrthoDB" id="287932at2"/>
<dbReference type="PANTHER" id="PTHR33336">
    <property type="entry name" value="QUINOL MONOOXYGENASE YGIN-RELATED"/>
    <property type="match status" value="1"/>
</dbReference>
<dbReference type="GO" id="GO:0005829">
    <property type="term" value="C:cytosol"/>
    <property type="evidence" value="ECO:0007669"/>
    <property type="project" value="TreeGrafter"/>
</dbReference>
<dbReference type="PROSITE" id="PS51725">
    <property type="entry name" value="ABM"/>
    <property type="match status" value="1"/>
</dbReference>
<sequence length="103" mass="11719">MIVVLATIQLHEGKRDLFLAEFKKIVPDVRVEQGCIEYFPATDLETSLPAQPDPRLDVVVVIEKWESVAALEAHLIAPHMMAYRPRVKDFVKQVSLQILEPRA</sequence>
<keyword evidence="2" id="KW-0503">Monooxygenase</keyword>
<dbReference type="Proteomes" id="UP000001887">
    <property type="component" value="Chromosome"/>
</dbReference>
<dbReference type="GO" id="GO:0004497">
    <property type="term" value="F:monooxygenase activity"/>
    <property type="evidence" value="ECO:0007669"/>
    <property type="project" value="UniProtKB-KW"/>
</dbReference>
<dbReference type="InterPro" id="IPR011008">
    <property type="entry name" value="Dimeric_a/b-barrel"/>
</dbReference>
<dbReference type="PANTHER" id="PTHR33336:SF3">
    <property type="entry name" value="ABM DOMAIN-CONTAINING PROTEIN"/>
    <property type="match status" value="1"/>
</dbReference>
<evidence type="ECO:0000313" key="2">
    <source>
        <dbReference type="EMBL" id="ADB18454.1"/>
    </source>
</evidence>
<accession>D2R0W9</accession>
<feature type="domain" description="ABM" evidence="1">
    <location>
        <begin position="2"/>
        <end position="99"/>
    </location>
</feature>
<gene>
    <name evidence="2" type="ordered locus">Psta_3799</name>
</gene>
<protein>
    <submittedName>
        <fullName evidence="2">Antibiotic biosynthesis monooxygenase</fullName>
    </submittedName>
</protein>
<reference evidence="2 3" key="1">
    <citation type="journal article" date="2009" name="Stand. Genomic Sci.">
        <title>Complete genome sequence of Pirellula staleyi type strain (ATCC 27377).</title>
        <authorList>
            <person name="Clum A."/>
            <person name="Tindall B.J."/>
            <person name="Sikorski J."/>
            <person name="Ivanova N."/>
            <person name="Mavrommatis K."/>
            <person name="Lucas S."/>
            <person name="Glavina del Rio T."/>
            <person name="Nolan M."/>
            <person name="Chen F."/>
            <person name="Tice H."/>
            <person name="Pitluck S."/>
            <person name="Cheng J.F."/>
            <person name="Chertkov O."/>
            <person name="Brettin T."/>
            <person name="Han C."/>
            <person name="Detter J.C."/>
            <person name="Kuske C."/>
            <person name="Bruce D."/>
            <person name="Goodwin L."/>
            <person name="Ovchinikova G."/>
            <person name="Pati A."/>
            <person name="Mikhailova N."/>
            <person name="Chen A."/>
            <person name="Palaniappan K."/>
            <person name="Land M."/>
            <person name="Hauser L."/>
            <person name="Chang Y.J."/>
            <person name="Jeffries C.D."/>
            <person name="Chain P."/>
            <person name="Rohde M."/>
            <person name="Goker M."/>
            <person name="Bristow J."/>
            <person name="Eisen J.A."/>
            <person name="Markowitz V."/>
            <person name="Hugenholtz P."/>
            <person name="Kyrpides N.C."/>
            <person name="Klenk H.P."/>
            <person name="Lapidus A."/>
        </authorList>
    </citation>
    <scope>NUCLEOTIDE SEQUENCE [LARGE SCALE GENOMIC DNA]</scope>
    <source>
        <strain evidence="3">ATCC 27377 / DSM 6068 / ICPB 4128</strain>
    </source>
</reference>
<proteinExistence type="predicted"/>
<dbReference type="Pfam" id="PF03992">
    <property type="entry name" value="ABM"/>
    <property type="match status" value="1"/>
</dbReference>
<keyword evidence="3" id="KW-1185">Reference proteome</keyword>
<dbReference type="EMBL" id="CP001848">
    <property type="protein sequence ID" value="ADB18454.1"/>
    <property type="molecule type" value="Genomic_DNA"/>
</dbReference>
<dbReference type="KEGG" id="psl:Psta_3799"/>
<dbReference type="SUPFAM" id="SSF54909">
    <property type="entry name" value="Dimeric alpha+beta barrel"/>
    <property type="match status" value="1"/>
</dbReference>
<evidence type="ECO:0000259" key="1">
    <source>
        <dbReference type="PROSITE" id="PS51725"/>
    </source>
</evidence>
<organism evidence="2 3">
    <name type="scientific">Pirellula staleyi (strain ATCC 27377 / DSM 6068 / ICPB 4128)</name>
    <name type="common">Pirella staleyi</name>
    <dbReference type="NCBI Taxonomy" id="530564"/>
    <lineage>
        <taxon>Bacteria</taxon>
        <taxon>Pseudomonadati</taxon>
        <taxon>Planctomycetota</taxon>
        <taxon>Planctomycetia</taxon>
        <taxon>Pirellulales</taxon>
        <taxon>Pirellulaceae</taxon>
        <taxon>Pirellula</taxon>
    </lineage>
</organism>
<dbReference type="STRING" id="530564.Psta_3799"/>
<name>D2R0W9_PIRSD</name>
<dbReference type="InterPro" id="IPR007138">
    <property type="entry name" value="ABM_dom"/>
</dbReference>
<dbReference type="InterPro" id="IPR050744">
    <property type="entry name" value="AI-2_Isomerase_LsrG"/>
</dbReference>
<dbReference type="Gene3D" id="3.30.70.100">
    <property type="match status" value="1"/>
</dbReference>
<dbReference type="AlphaFoldDB" id="D2R0W9"/>
<evidence type="ECO:0000313" key="3">
    <source>
        <dbReference type="Proteomes" id="UP000001887"/>
    </source>
</evidence>